<feature type="region of interest" description="Disordered" evidence="4">
    <location>
        <begin position="705"/>
        <end position="748"/>
    </location>
</feature>
<protein>
    <submittedName>
        <fullName evidence="5">Uncharacterized protein</fullName>
    </submittedName>
</protein>
<feature type="region of interest" description="Disordered" evidence="4">
    <location>
        <begin position="1"/>
        <end position="140"/>
    </location>
</feature>
<feature type="compositionally biased region" description="Basic and acidic residues" evidence="4">
    <location>
        <begin position="21"/>
        <end position="32"/>
    </location>
</feature>
<dbReference type="InterPro" id="IPR036322">
    <property type="entry name" value="WD40_repeat_dom_sf"/>
</dbReference>
<feature type="compositionally biased region" description="Basic residues" evidence="4">
    <location>
        <begin position="1"/>
        <end position="20"/>
    </location>
</feature>
<dbReference type="PANTHER" id="PTHR15052:SF2">
    <property type="entry name" value="GENERAL TRANSCRIPTION FACTOR 3C POLYPEPTIDE 2"/>
    <property type="match status" value="1"/>
</dbReference>
<accession>A0A2C5YHM3</accession>
<comment type="subcellular location">
    <subcellularLocation>
        <location evidence="1">Nucleus</location>
    </subcellularLocation>
</comment>
<evidence type="ECO:0000256" key="3">
    <source>
        <dbReference type="ARBA" id="ARBA00023242"/>
    </source>
</evidence>
<sequence>MPRRGRGATRARRGLLNRTRRNTDHATLHGQDEAADQTAESQIIARQPPRRGSVNRADDDQETDDANANQPVQQENLEDVERKRGNQDEQDADDNDNDYNDLYSFNGQDDYQGDDDDNDDDDDDGDDANSGPDAPNNNQAQYLGRVIDRMAVNFKTRASSLSAVSYRPLEPVVPDNHHVRLYTGPYDRHMRGQALLALWYGPEREAIQLAQHILTRWISWPLLPPAETLAMCDASQADRPWAMWTPLLAQILVPQVAAWRTHLGAQRSRILTPLQAAPFEQPRRSLQVLVGPTAQQRVVDFAPGDAYTLSQSGIPLQDNGQDSESTAATHDEPACQDTNSTDSFPAGWMLDTGGIVTSMDWATHDATNSRQTQLLALAVSPSADQACSGDYEHQLERGDFMRHGTVQLWEFTARVGPCQCLRPARRVPRRQRTLCFDWGRITRLRWSPACNHLALICGNGSVCIVAVEGEADGVYEKVEQPLVALSLDNEDCIKPTSLAWSSFNRLVVGYSDGSIALWSLHPTRLLGRHAVHHNHVVNLATGYPAMPHVVASVPLGGSAKIIDLRQPSCETTEVQAKVVCLQPNLLSWSDHLLGFFSIYPSPNPLNTMVAFASHRFFPMARRVYTGESWPSCLAVGRTHPFLLVGGHDGSLLCLNPQCELFRRRPVTQRLRLFQHEHRPAPDKGPDKGASRGAARILQGFGVEQNRHAMPEAKNNAGKRATKGKANGKAQEANAGQEESSEQMDPRRGIVHEPGTRITAVEWNPNPGYGCWASAAMASGLVRVLDLGIDEH</sequence>
<dbReference type="GO" id="GO:0005634">
    <property type="term" value="C:nucleus"/>
    <property type="evidence" value="ECO:0007669"/>
    <property type="project" value="UniProtKB-SubCell"/>
</dbReference>
<dbReference type="GO" id="GO:0000127">
    <property type="term" value="C:transcription factor TFIIIC complex"/>
    <property type="evidence" value="ECO:0007669"/>
    <property type="project" value="TreeGrafter"/>
</dbReference>
<feature type="compositionally biased region" description="Acidic residues" evidence="4">
    <location>
        <begin position="88"/>
        <end position="99"/>
    </location>
</feature>
<feature type="compositionally biased region" description="Polar residues" evidence="4">
    <location>
        <begin position="310"/>
        <end position="328"/>
    </location>
</feature>
<name>A0A2C5YHM3_9HYPO</name>
<dbReference type="InterPro" id="IPR052416">
    <property type="entry name" value="GTF3C_component"/>
</dbReference>
<dbReference type="InterPro" id="IPR015943">
    <property type="entry name" value="WD40/YVTN_repeat-like_dom_sf"/>
</dbReference>
<feature type="compositionally biased region" description="Acidic residues" evidence="4">
    <location>
        <begin position="111"/>
        <end position="127"/>
    </location>
</feature>
<evidence type="ECO:0000313" key="6">
    <source>
        <dbReference type="Proteomes" id="UP000224854"/>
    </source>
</evidence>
<gene>
    <name evidence="5" type="ORF">CDD82_132</name>
</gene>
<proteinExistence type="predicted"/>
<dbReference type="Gene3D" id="2.130.10.10">
    <property type="entry name" value="YVTN repeat-like/Quinoprotein amine dehydrogenase"/>
    <property type="match status" value="1"/>
</dbReference>
<feature type="region of interest" description="Disordered" evidence="4">
    <location>
        <begin position="310"/>
        <end position="345"/>
    </location>
</feature>
<dbReference type="Proteomes" id="UP000224854">
    <property type="component" value="Unassembled WGS sequence"/>
</dbReference>
<dbReference type="GO" id="GO:0006383">
    <property type="term" value="P:transcription by RNA polymerase III"/>
    <property type="evidence" value="ECO:0007669"/>
    <property type="project" value="TreeGrafter"/>
</dbReference>
<comment type="caution">
    <text evidence="5">The sequence shown here is derived from an EMBL/GenBank/DDBJ whole genome shotgun (WGS) entry which is preliminary data.</text>
</comment>
<dbReference type="EMBL" id="NJEU01001017">
    <property type="protein sequence ID" value="PHH69005.1"/>
    <property type="molecule type" value="Genomic_DNA"/>
</dbReference>
<dbReference type="OrthoDB" id="4703at2759"/>
<dbReference type="AlphaFoldDB" id="A0A2C5YHM3"/>
<keyword evidence="2" id="KW-0804">Transcription</keyword>
<evidence type="ECO:0000256" key="2">
    <source>
        <dbReference type="ARBA" id="ARBA00023163"/>
    </source>
</evidence>
<keyword evidence="6" id="KW-1185">Reference proteome</keyword>
<evidence type="ECO:0000256" key="1">
    <source>
        <dbReference type="ARBA" id="ARBA00004123"/>
    </source>
</evidence>
<evidence type="ECO:0000256" key="4">
    <source>
        <dbReference type="SAM" id="MobiDB-lite"/>
    </source>
</evidence>
<evidence type="ECO:0000313" key="5">
    <source>
        <dbReference type="EMBL" id="PHH69005.1"/>
    </source>
</evidence>
<dbReference type="SUPFAM" id="SSF50978">
    <property type="entry name" value="WD40 repeat-like"/>
    <property type="match status" value="1"/>
</dbReference>
<reference evidence="5 6" key="1">
    <citation type="submission" date="2017-06" db="EMBL/GenBank/DDBJ databases">
        <title>Ant-infecting Ophiocordyceps genomes reveal a high diversity of potential behavioral manipulation genes and a possible major role for enterotoxins.</title>
        <authorList>
            <person name="De Bekker C."/>
            <person name="Evans H.C."/>
            <person name="Brachmann A."/>
            <person name="Hughes D.P."/>
        </authorList>
    </citation>
    <scope>NUCLEOTIDE SEQUENCE [LARGE SCALE GENOMIC DNA]</scope>
    <source>
        <strain evidence="5 6">1348a</strain>
    </source>
</reference>
<feature type="compositionally biased region" description="Polar residues" evidence="4">
    <location>
        <begin position="66"/>
        <end position="75"/>
    </location>
</feature>
<keyword evidence="3" id="KW-0539">Nucleus</keyword>
<dbReference type="PANTHER" id="PTHR15052">
    <property type="entry name" value="RNA POLYMERASE III TRANSCRIPTION INITIATION FACTOR COMPLEX SUBUNIT"/>
    <property type="match status" value="1"/>
</dbReference>
<organism evidence="5 6">
    <name type="scientific">Ophiocordyceps australis</name>
    <dbReference type="NCBI Taxonomy" id="1399860"/>
    <lineage>
        <taxon>Eukaryota</taxon>
        <taxon>Fungi</taxon>
        <taxon>Dikarya</taxon>
        <taxon>Ascomycota</taxon>
        <taxon>Pezizomycotina</taxon>
        <taxon>Sordariomycetes</taxon>
        <taxon>Hypocreomycetidae</taxon>
        <taxon>Hypocreales</taxon>
        <taxon>Ophiocordycipitaceae</taxon>
        <taxon>Ophiocordyceps</taxon>
    </lineage>
</organism>